<organism evidence="1 2">
    <name type="scientific">Prolixibacter bellariivorans</name>
    <dbReference type="NCBI Taxonomy" id="314319"/>
    <lineage>
        <taxon>Bacteria</taxon>
        <taxon>Pseudomonadati</taxon>
        <taxon>Bacteroidota</taxon>
        <taxon>Bacteroidia</taxon>
        <taxon>Marinilabiliales</taxon>
        <taxon>Prolixibacteraceae</taxon>
        <taxon>Prolixibacter</taxon>
    </lineage>
</organism>
<evidence type="ECO:0000313" key="2">
    <source>
        <dbReference type="Proteomes" id="UP000391834"/>
    </source>
</evidence>
<reference evidence="1 2" key="1">
    <citation type="submission" date="2019-10" db="EMBL/GenBank/DDBJ databases">
        <title>Prolixibacter strains distinguished by the presence of nitrate reductase genes were adept at nitrate-dependent anaerobic corrosion of metallic iron and carbon steel.</title>
        <authorList>
            <person name="Iino T."/>
            <person name="Shono N."/>
            <person name="Ito K."/>
            <person name="Nakamura R."/>
            <person name="Sueoka K."/>
            <person name="Harayama S."/>
            <person name="Ohkuma M."/>
        </authorList>
    </citation>
    <scope>NUCLEOTIDE SEQUENCE [LARGE SCALE GENOMIC DNA]</scope>
    <source>
        <strain evidence="1 2">JCM 13498</strain>
    </source>
</reference>
<name>A0A5M4AUS6_9BACT</name>
<dbReference type="AlphaFoldDB" id="A0A5M4AUS6"/>
<dbReference type="Proteomes" id="UP000391834">
    <property type="component" value="Unassembled WGS sequence"/>
</dbReference>
<keyword evidence="2" id="KW-1185">Reference proteome</keyword>
<proteinExistence type="predicted"/>
<dbReference type="EMBL" id="BLAX01000001">
    <property type="protein sequence ID" value="GET31524.1"/>
    <property type="molecule type" value="Genomic_DNA"/>
</dbReference>
<protein>
    <submittedName>
        <fullName evidence="1">Uncharacterized protein</fullName>
    </submittedName>
</protein>
<sequence>MNDSLINFKNNRSAERLRKGLQEDSEFGSLVTSLISVDRDEKALNLSLIKNRGAYEFEYISNKDKVKGEFETIAQIHISRMAINDRADKACFYMSYYCGRLCGFGIIVYVSKIDDTWKIVKEDELWVS</sequence>
<gene>
    <name evidence="1" type="ORF">PbJCM13498_03870</name>
</gene>
<comment type="caution">
    <text evidence="1">The sequence shown here is derived from an EMBL/GenBank/DDBJ whole genome shotgun (WGS) entry which is preliminary data.</text>
</comment>
<evidence type="ECO:0000313" key="1">
    <source>
        <dbReference type="EMBL" id="GET31524.1"/>
    </source>
</evidence>
<accession>A0A5M4AUS6</accession>